<organism evidence="2 3">
    <name type="scientific">Alkalibacillus silvisoli</name>
    <dbReference type="NCBI Taxonomy" id="392823"/>
    <lineage>
        <taxon>Bacteria</taxon>
        <taxon>Bacillati</taxon>
        <taxon>Bacillota</taxon>
        <taxon>Bacilli</taxon>
        <taxon>Bacillales</taxon>
        <taxon>Bacillaceae</taxon>
        <taxon>Alkalibacillus</taxon>
    </lineage>
</organism>
<keyword evidence="3" id="KW-1185">Reference proteome</keyword>
<evidence type="ECO:0000313" key="3">
    <source>
        <dbReference type="Proteomes" id="UP001500740"/>
    </source>
</evidence>
<dbReference type="Proteomes" id="UP001500740">
    <property type="component" value="Unassembled WGS sequence"/>
</dbReference>
<gene>
    <name evidence="2" type="ORF">GCM10008935_13320</name>
</gene>
<evidence type="ECO:0000313" key="2">
    <source>
        <dbReference type="EMBL" id="GAA0459381.1"/>
    </source>
</evidence>
<protein>
    <submittedName>
        <fullName evidence="2">Uncharacterized protein</fullName>
    </submittedName>
</protein>
<sequence>MRSVGGDACGKSTRLETPQATLFGRGGSSRAPAKKTLRQTTVGKFKQMLHLCPLGASIHRKRIT</sequence>
<evidence type="ECO:0000256" key="1">
    <source>
        <dbReference type="SAM" id="MobiDB-lite"/>
    </source>
</evidence>
<reference evidence="2 3" key="1">
    <citation type="journal article" date="2019" name="Int. J. Syst. Evol. Microbiol.">
        <title>The Global Catalogue of Microorganisms (GCM) 10K type strain sequencing project: providing services to taxonomists for standard genome sequencing and annotation.</title>
        <authorList>
            <consortium name="The Broad Institute Genomics Platform"/>
            <consortium name="The Broad Institute Genome Sequencing Center for Infectious Disease"/>
            <person name="Wu L."/>
            <person name="Ma J."/>
        </authorList>
    </citation>
    <scope>NUCLEOTIDE SEQUENCE [LARGE SCALE GENOMIC DNA]</scope>
    <source>
        <strain evidence="2 3">JCM 14193</strain>
    </source>
</reference>
<proteinExistence type="predicted"/>
<dbReference type="EMBL" id="BAAACZ010000009">
    <property type="protein sequence ID" value="GAA0459381.1"/>
    <property type="molecule type" value="Genomic_DNA"/>
</dbReference>
<comment type="caution">
    <text evidence="2">The sequence shown here is derived from an EMBL/GenBank/DDBJ whole genome shotgun (WGS) entry which is preliminary data.</text>
</comment>
<name>A0ABN0ZUF0_9BACI</name>
<accession>A0ABN0ZUF0</accession>
<feature type="region of interest" description="Disordered" evidence="1">
    <location>
        <begin position="1"/>
        <end position="35"/>
    </location>
</feature>